<evidence type="ECO:0000313" key="2">
    <source>
        <dbReference type="Proteomes" id="UP000004968"/>
    </source>
</evidence>
<dbReference type="EMBL" id="ACIO01000442">
    <property type="protein sequence ID" value="EFC97102.1"/>
    <property type="molecule type" value="Genomic_DNA"/>
</dbReference>
<proteinExistence type="predicted"/>
<name>D3AM54_9FIRM</name>
<evidence type="ECO:0000313" key="1">
    <source>
        <dbReference type="EMBL" id="EFC97102.1"/>
    </source>
</evidence>
<comment type="caution">
    <text evidence="1">The sequence shown here is derived from an EMBL/GenBank/DDBJ whole genome shotgun (WGS) entry which is preliminary data.</text>
</comment>
<reference evidence="1 2" key="1">
    <citation type="submission" date="2010-01" db="EMBL/GenBank/DDBJ databases">
        <authorList>
            <person name="Weinstock G."/>
            <person name="Sodergren E."/>
            <person name="Clifton S."/>
            <person name="Fulton L."/>
            <person name="Fulton B."/>
            <person name="Courtney L."/>
            <person name="Fronick C."/>
            <person name="Harrison M."/>
            <person name="Strong C."/>
            <person name="Farmer C."/>
            <person name="Delahaunty K."/>
            <person name="Markovic C."/>
            <person name="Hall O."/>
            <person name="Minx P."/>
            <person name="Tomlinson C."/>
            <person name="Mitreva M."/>
            <person name="Nelson J."/>
            <person name="Hou S."/>
            <person name="Wollam A."/>
            <person name="Pepin K.H."/>
            <person name="Johnson M."/>
            <person name="Bhonagiri V."/>
            <person name="Nash W.E."/>
            <person name="Warren W."/>
            <person name="Chinwalla A."/>
            <person name="Mardis E.R."/>
            <person name="Wilson R.K."/>
        </authorList>
    </citation>
    <scope>NUCLEOTIDE SEQUENCE [LARGE SCALE GENOMIC DNA]</scope>
    <source>
        <strain evidence="1 2">DSM 13479</strain>
    </source>
</reference>
<dbReference type="Proteomes" id="UP000004968">
    <property type="component" value="Unassembled WGS sequence"/>
</dbReference>
<gene>
    <name evidence="1" type="ORF">CLOSTHATH_04704</name>
</gene>
<dbReference type="AlphaFoldDB" id="D3AM54"/>
<protein>
    <submittedName>
        <fullName evidence="1">Uncharacterized protein</fullName>
    </submittedName>
</protein>
<sequence>MSGNSRLKTAEEGNQKRYSCGQFVKRRIFRKQIKKKLAELLTIKKWKMKVQSRKFWTS</sequence>
<dbReference type="HOGENOM" id="CLU_2973276_0_0_9"/>
<accession>D3AM54</accession>
<organism evidence="1 2">
    <name type="scientific">Hungatella hathewayi DSM 13479</name>
    <dbReference type="NCBI Taxonomy" id="566550"/>
    <lineage>
        <taxon>Bacteria</taxon>
        <taxon>Bacillati</taxon>
        <taxon>Bacillota</taxon>
        <taxon>Clostridia</taxon>
        <taxon>Lachnospirales</taxon>
        <taxon>Lachnospiraceae</taxon>
        <taxon>Hungatella</taxon>
    </lineage>
</organism>